<dbReference type="InterPro" id="IPR019531">
    <property type="entry name" value="Pmp4"/>
</dbReference>
<dbReference type="HOGENOM" id="CLU_1931817_0_0_1"/>
<sequence>MSLLRHLSRSILSFIAPGLPQHPYHAFLSGAIGGYVVWGRYSGVNYQLLLYLASRIIVGSIKLASEKGIPPFSWKSLSFPKAYPLAAAGIWGTVMMLFEEYPGVLHPSLRRSMDEIYRYTSFGGGERGRKR</sequence>
<protein>
    <submittedName>
        <fullName evidence="1">Uncharacterized protein</fullName>
    </submittedName>
</protein>
<dbReference type="eggNOG" id="ENOG502RCMH">
    <property type="taxonomic scope" value="Eukaryota"/>
</dbReference>
<dbReference type="PANTHER" id="PTHR15460:SF3">
    <property type="entry name" value="PEROXISOMAL MEMBRANE PROTEIN 4"/>
    <property type="match status" value="1"/>
</dbReference>
<dbReference type="Proteomes" id="UP000001449">
    <property type="component" value="Chromosome 10"/>
</dbReference>
<dbReference type="GeneID" id="7445901"/>
<organism evidence="1 2">
    <name type="scientific">Thalassiosira pseudonana</name>
    <name type="common">Marine diatom</name>
    <name type="synonym">Cyclotella nana</name>
    <dbReference type="NCBI Taxonomy" id="35128"/>
    <lineage>
        <taxon>Eukaryota</taxon>
        <taxon>Sar</taxon>
        <taxon>Stramenopiles</taxon>
        <taxon>Ochrophyta</taxon>
        <taxon>Bacillariophyta</taxon>
        <taxon>Coscinodiscophyceae</taxon>
        <taxon>Thalassiosirophycidae</taxon>
        <taxon>Thalassiosirales</taxon>
        <taxon>Thalassiosiraceae</taxon>
        <taxon>Thalassiosira</taxon>
    </lineage>
</organism>
<dbReference type="PANTHER" id="PTHR15460">
    <property type="entry name" value="PEROXISOMAL MEMBRANE PROTEIN 4"/>
    <property type="match status" value="1"/>
</dbReference>
<reference evidence="1 2" key="2">
    <citation type="journal article" date="2008" name="Nature">
        <title>The Phaeodactylum genome reveals the evolutionary history of diatom genomes.</title>
        <authorList>
            <person name="Bowler C."/>
            <person name="Allen A.E."/>
            <person name="Badger J.H."/>
            <person name="Grimwood J."/>
            <person name="Jabbari K."/>
            <person name="Kuo A."/>
            <person name="Maheswari U."/>
            <person name="Martens C."/>
            <person name="Maumus F."/>
            <person name="Otillar R.P."/>
            <person name="Rayko E."/>
            <person name="Salamov A."/>
            <person name="Vandepoele K."/>
            <person name="Beszteri B."/>
            <person name="Gruber A."/>
            <person name="Heijde M."/>
            <person name="Katinka M."/>
            <person name="Mock T."/>
            <person name="Valentin K."/>
            <person name="Verret F."/>
            <person name="Berges J.A."/>
            <person name="Brownlee C."/>
            <person name="Cadoret J.P."/>
            <person name="Chiovitti A."/>
            <person name="Choi C.J."/>
            <person name="Coesel S."/>
            <person name="De Martino A."/>
            <person name="Detter J.C."/>
            <person name="Durkin C."/>
            <person name="Falciatore A."/>
            <person name="Fournet J."/>
            <person name="Haruta M."/>
            <person name="Huysman M.J."/>
            <person name="Jenkins B.D."/>
            <person name="Jiroutova K."/>
            <person name="Jorgensen R.E."/>
            <person name="Joubert Y."/>
            <person name="Kaplan A."/>
            <person name="Kroger N."/>
            <person name="Kroth P.G."/>
            <person name="La Roche J."/>
            <person name="Lindquist E."/>
            <person name="Lommer M."/>
            <person name="Martin-Jezequel V."/>
            <person name="Lopez P.J."/>
            <person name="Lucas S."/>
            <person name="Mangogna M."/>
            <person name="McGinnis K."/>
            <person name="Medlin L.K."/>
            <person name="Montsant A."/>
            <person name="Oudot-Le Secq M.P."/>
            <person name="Napoli C."/>
            <person name="Obornik M."/>
            <person name="Parker M.S."/>
            <person name="Petit J.L."/>
            <person name="Porcel B.M."/>
            <person name="Poulsen N."/>
            <person name="Robison M."/>
            <person name="Rychlewski L."/>
            <person name="Rynearson T.A."/>
            <person name="Schmutz J."/>
            <person name="Shapiro H."/>
            <person name="Siaut M."/>
            <person name="Stanley M."/>
            <person name="Sussman M.R."/>
            <person name="Taylor A.R."/>
            <person name="Vardi A."/>
            <person name="von Dassow P."/>
            <person name="Vyverman W."/>
            <person name="Willis A."/>
            <person name="Wyrwicz L.S."/>
            <person name="Rokhsar D.S."/>
            <person name="Weissenbach J."/>
            <person name="Armbrust E.V."/>
            <person name="Green B.R."/>
            <person name="Van de Peer Y."/>
            <person name="Grigoriev I.V."/>
        </authorList>
    </citation>
    <scope>NUCLEOTIDE SEQUENCE [LARGE SCALE GENOMIC DNA]</scope>
    <source>
        <strain evidence="1 2">CCMP1335</strain>
    </source>
</reference>
<accession>B8C9H2</accession>
<dbReference type="AlphaFoldDB" id="B8C9H2"/>
<gene>
    <name evidence="1" type="ORF">THAPSDRAFT_8436</name>
</gene>
<dbReference type="KEGG" id="tps:THAPSDRAFT_8436"/>
<keyword evidence="2" id="KW-1185">Reference proteome</keyword>
<dbReference type="PaxDb" id="35128-Thaps8436"/>
<dbReference type="OMA" id="YVVWGRY"/>
<dbReference type="InParanoid" id="B8C9H2"/>
<reference evidence="1 2" key="1">
    <citation type="journal article" date="2004" name="Science">
        <title>The genome of the diatom Thalassiosira pseudonana: ecology, evolution, and metabolism.</title>
        <authorList>
            <person name="Armbrust E.V."/>
            <person name="Berges J.A."/>
            <person name="Bowler C."/>
            <person name="Green B.R."/>
            <person name="Martinez D."/>
            <person name="Putnam N.H."/>
            <person name="Zhou S."/>
            <person name="Allen A.E."/>
            <person name="Apt K.E."/>
            <person name="Bechner M."/>
            <person name="Brzezinski M.A."/>
            <person name="Chaal B.K."/>
            <person name="Chiovitti A."/>
            <person name="Davis A.K."/>
            <person name="Demarest M.S."/>
            <person name="Detter J.C."/>
            <person name="Glavina T."/>
            <person name="Goodstein D."/>
            <person name="Hadi M.Z."/>
            <person name="Hellsten U."/>
            <person name="Hildebrand M."/>
            <person name="Jenkins B.D."/>
            <person name="Jurka J."/>
            <person name="Kapitonov V.V."/>
            <person name="Kroger N."/>
            <person name="Lau W.W."/>
            <person name="Lane T.W."/>
            <person name="Larimer F.W."/>
            <person name="Lippmeier J.C."/>
            <person name="Lucas S."/>
            <person name="Medina M."/>
            <person name="Montsant A."/>
            <person name="Obornik M."/>
            <person name="Parker M.S."/>
            <person name="Palenik B."/>
            <person name="Pazour G.J."/>
            <person name="Richardson P.M."/>
            <person name="Rynearson T.A."/>
            <person name="Saito M.A."/>
            <person name="Schwartz D.C."/>
            <person name="Thamatrakoln K."/>
            <person name="Valentin K."/>
            <person name="Vardi A."/>
            <person name="Wilkerson F.P."/>
            <person name="Rokhsar D.S."/>
        </authorList>
    </citation>
    <scope>NUCLEOTIDE SEQUENCE [LARGE SCALE GENOMIC DNA]</scope>
    <source>
        <strain evidence="1 2">CCMP1335</strain>
    </source>
</reference>
<evidence type="ECO:0000313" key="1">
    <source>
        <dbReference type="EMBL" id="EED90045.1"/>
    </source>
</evidence>
<proteinExistence type="predicted"/>
<dbReference type="RefSeq" id="XP_002292849.1">
    <property type="nucleotide sequence ID" value="XM_002292813.1"/>
</dbReference>
<evidence type="ECO:0000313" key="2">
    <source>
        <dbReference type="Proteomes" id="UP000001449"/>
    </source>
</evidence>
<dbReference type="EMBL" id="CM000646">
    <property type="protein sequence ID" value="EED90045.1"/>
    <property type="molecule type" value="Genomic_DNA"/>
</dbReference>
<name>B8C9H2_THAPS</name>